<evidence type="ECO:0000313" key="1">
    <source>
        <dbReference type="EMBL" id="MBH0779488.1"/>
    </source>
</evidence>
<keyword evidence="2" id="KW-1185">Reference proteome</keyword>
<dbReference type="EMBL" id="JADMLG010000011">
    <property type="protein sequence ID" value="MBH0779488.1"/>
    <property type="molecule type" value="Genomic_DNA"/>
</dbReference>
<accession>A0A931IFA3</accession>
<gene>
    <name evidence="1" type="ORF">IT779_24780</name>
</gene>
<comment type="caution">
    <text evidence="1">The sequence shown here is derived from an EMBL/GenBank/DDBJ whole genome shotgun (WGS) entry which is preliminary data.</text>
</comment>
<dbReference type="RefSeq" id="WP_196151804.1">
    <property type="nucleotide sequence ID" value="NZ_JADMLG010000011.1"/>
</dbReference>
<name>A0A931IFA3_9NOCA</name>
<proteinExistence type="predicted"/>
<reference evidence="1" key="1">
    <citation type="submission" date="2020-11" db="EMBL/GenBank/DDBJ databases">
        <title>Nocardia NEAU-351.nov., a novel actinomycete isolated from the cow dung.</title>
        <authorList>
            <person name="Zhang X."/>
        </authorList>
    </citation>
    <scope>NUCLEOTIDE SEQUENCE</scope>
    <source>
        <strain evidence="1">NEAU-351</strain>
    </source>
</reference>
<dbReference type="Proteomes" id="UP000655751">
    <property type="component" value="Unassembled WGS sequence"/>
</dbReference>
<sequence>MIEPVQVSFSTAEVAMPSLSAMHLVDTTNGDNPDIRMPARMSSVVTSQFTARSVEGAVKTGENLA</sequence>
<dbReference type="AlphaFoldDB" id="A0A931IFA3"/>
<evidence type="ECO:0000313" key="2">
    <source>
        <dbReference type="Proteomes" id="UP000655751"/>
    </source>
</evidence>
<organism evidence="1 2">
    <name type="scientific">Nocardia bovistercoris</name>
    <dbReference type="NCBI Taxonomy" id="2785916"/>
    <lineage>
        <taxon>Bacteria</taxon>
        <taxon>Bacillati</taxon>
        <taxon>Actinomycetota</taxon>
        <taxon>Actinomycetes</taxon>
        <taxon>Mycobacteriales</taxon>
        <taxon>Nocardiaceae</taxon>
        <taxon>Nocardia</taxon>
    </lineage>
</organism>
<protein>
    <submittedName>
        <fullName evidence="1">Uncharacterized protein</fullName>
    </submittedName>
</protein>